<dbReference type="EMBL" id="AMQM01001501">
    <property type="status" value="NOT_ANNOTATED_CDS"/>
    <property type="molecule type" value="Genomic_DNA"/>
</dbReference>
<dbReference type="InParanoid" id="T1FZL6"/>
<keyword evidence="3" id="KW-1185">Reference proteome</keyword>
<name>T1FZL6_HELRO</name>
<proteinExistence type="predicted"/>
<dbReference type="EnsemblMetazoa" id="HelroT68922">
    <property type="protein sequence ID" value="HelroP68922"/>
    <property type="gene ID" value="HelroG68922"/>
</dbReference>
<protein>
    <submittedName>
        <fullName evidence="1 2">Uncharacterized protein</fullName>
    </submittedName>
</protein>
<organism evidence="2 3">
    <name type="scientific">Helobdella robusta</name>
    <name type="common">Californian leech</name>
    <dbReference type="NCBI Taxonomy" id="6412"/>
    <lineage>
        <taxon>Eukaryota</taxon>
        <taxon>Metazoa</taxon>
        <taxon>Spiralia</taxon>
        <taxon>Lophotrochozoa</taxon>
        <taxon>Annelida</taxon>
        <taxon>Clitellata</taxon>
        <taxon>Hirudinea</taxon>
        <taxon>Rhynchobdellida</taxon>
        <taxon>Glossiphoniidae</taxon>
        <taxon>Helobdella</taxon>
    </lineage>
</organism>
<dbReference type="CTD" id="20214264"/>
<evidence type="ECO:0000313" key="2">
    <source>
        <dbReference type="EnsemblMetazoa" id="HelroP68922"/>
    </source>
</evidence>
<dbReference type="GeneID" id="20214264"/>
<dbReference type="RefSeq" id="XP_009027225.1">
    <property type="nucleotide sequence ID" value="XM_009028977.1"/>
</dbReference>
<dbReference type="HOGENOM" id="CLU_3020249_0_0_1"/>
<reference evidence="1 3" key="2">
    <citation type="journal article" date="2013" name="Nature">
        <title>Insights into bilaterian evolution from three spiralian genomes.</title>
        <authorList>
            <person name="Simakov O."/>
            <person name="Marletaz F."/>
            <person name="Cho S.J."/>
            <person name="Edsinger-Gonzales E."/>
            <person name="Havlak P."/>
            <person name="Hellsten U."/>
            <person name="Kuo D.H."/>
            <person name="Larsson T."/>
            <person name="Lv J."/>
            <person name="Arendt D."/>
            <person name="Savage R."/>
            <person name="Osoegawa K."/>
            <person name="de Jong P."/>
            <person name="Grimwood J."/>
            <person name="Chapman J.A."/>
            <person name="Shapiro H."/>
            <person name="Aerts A."/>
            <person name="Otillar R.P."/>
            <person name="Terry A.Y."/>
            <person name="Boore J.L."/>
            <person name="Grigoriev I.V."/>
            <person name="Lindberg D.R."/>
            <person name="Seaver E.C."/>
            <person name="Weisblat D.A."/>
            <person name="Putnam N.H."/>
            <person name="Rokhsar D.S."/>
        </authorList>
    </citation>
    <scope>NUCLEOTIDE SEQUENCE</scope>
</reference>
<accession>T1FZL6</accession>
<dbReference type="AlphaFoldDB" id="T1FZL6"/>
<dbReference type="Proteomes" id="UP000015101">
    <property type="component" value="Unassembled WGS sequence"/>
</dbReference>
<sequence length="56" mass="6417">LESGPLLAIETQPASECFKMKFSSGNVLPNKLIPVKHNLMLDKVSCSCYRQFYLYY</sequence>
<dbReference type="EMBL" id="KB097571">
    <property type="protein sequence ID" value="ESN94159.1"/>
    <property type="molecule type" value="Genomic_DNA"/>
</dbReference>
<dbReference type="KEGG" id="hro:HELRODRAFT_68922"/>
<evidence type="ECO:0000313" key="3">
    <source>
        <dbReference type="Proteomes" id="UP000015101"/>
    </source>
</evidence>
<evidence type="ECO:0000313" key="1">
    <source>
        <dbReference type="EMBL" id="ESN94159.1"/>
    </source>
</evidence>
<gene>
    <name evidence="2" type="primary">20214264</name>
    <name evidence="1" type="ORF">HELRODRAFT_68922</name>
</gene>
<reference evidence="3" key="1">
    <citation type="submission" date="2012-12" db="EMBL/GenBank/DDBJ databases">
        <authorList>
            <person name="Hellsten U."/>
            <person name="Grimwood J."/>
            <person name="Chapman J.A."/>
            <person name="Shapiro H."/>
            <person name="Aerts A."/>
            <person name="Otillar R.P."/>
            <person name="Terry A.Y."/>
            <person name="Boore J.L."/>
            <person name="Simakov O."/>
            <person name="Marletaz F."/>
            <person name="Cho S.-J."/>
            <person name="Edsinger-Gonzales E."/>
            <person name="Havlak P."/>
            <person name="Kuo D.-H."/>
            <person name="Larsson T."/>
            <person name="Lv J."/>
            <person name="Arendt D."/>
            <person name="Savage R."/>
            <person name="Osoegawa K."/>
            <person name="de Jong P."/>
            <person name="Lindberg D.R."/>
            <person name="Seaver E.C."/>
            <person name="Weisblat D.A."/>
            <person name="Putnam N.H."/>
            <person name="Grigoriev I.V."/>
            <person name="Rokhsar D.S."/>
        </authorList>
    </citation>
    <scope>NUCLEOTIDE SEQUENCE</scope>
</reference>
<reference evidence="2" key="3">
    <citation type="submission" date="2015-06" db="UniProtKB">
        <authorList>
            <consortium name="EnsemblMetazoa"/>
        </authorList>
    </citation>
    <scope>IDENTIFICATION</scope>
</reference>